<dbReference type="InterPro" id="IPR017438">
    <property type="entry name" value="ATP-NAD_kinase_N"/>
</dbReference>
<organism evidence="1 2">
    <name type="scientific">Dermatophagoides pteronyssinus</name>
    <name type="common">European house dust mite</name>
    <dbReference type="NCBI Taxonomy" id="6956"/>
    <lineage>
        <taxon>Eukaryota</taxon>
        <taxon>Metazoa</taxon>
        <taxon>Ecdysozoa</taxon>
        <taxon>Arthropoda</taxon>
        <taxon>Chelicerata</taxon>
        <taxon>Arachnida</taxon>
        <taxon>Acari</taxon>
        <taxon>Acariformes</taxon>
        <taxon>Sarcoptiformes</taxon>
        <taxon>Astigmata</taxon>
        <taxon>Psoroptidia</taxon>
        <taxon>Analgoidea</taxon>
        <taxon>Pyroglyphidae</taxon>
        <taxon>Dermatophagoidinae</taxon>
        <taxon>Dermatophagoides</taxon>
    </lineage>
</organism>
<keyword evidence="1" id="KW-0418">Kinase</keyword>
<dbReference type="EMBL" id="NJHN03000129">
    <property type="protein sequence ID" value="KAH9412649.1"/>
    <property type="molecule type" value="Genomic_DNA"/>
</dbReference>
<dbReference type="GO" id="GO:0016301">
    <property type="term" value="F:kinase activity"/>
    <property type="evidence" value="ECO:0007669"/>
    <property type="project" value="UniProtKB-KW"/>
</dbReference>
<dbReference type="Gene3D" id="3.40.50.10330">
    <property type="entry name" value="Probable inorganic polyphosphate/atp-NAD kinase, domain 1"/>
    <property type="match status" value="1"/>
</dbReference>
<keyword evidence="1" id="KW-0808">Transferase</keyword>
<name>A0ABQ8IQR6_DERPT</name>
<dbReference type="Proteomes" id="UP000887458">
    <property type="component" value="Unassembled WGS sequence"/>
</dbReference>
<evidence type="ECO:0000313" key="2">
    <source>
        <dbReference type="Proteomes" id="UP000887458"/>
    </source>
</evidence>
<comment type="caution">
    <text evidence="1">The sequence shown here is derived from an EMBL/GenBank/DDBJ whole genome shotgun (WGS) entry which is preliminary data.</text>
</comment>
<accession>A0ABQ8IQR6</accession>
<dbReference type="PANTHER" id="PTHR13158:SF5">
    <property type="entry name" value="NAD KINASE 2, MITOCHONDRIAL"/>
    <property type="match status" value="1"/>
</dbReference>
<dbReference type="Gene3D" id="2.60.200.30">
    <property type="entry name" value="Probable inorganic polyphosphate/atp-NAD kinase, domain 2"/>
    <property type="match status" value="1"/>
</dbReference>
<reference evidence="1 2" key="1">
    <citation type="journal article" date="2018" name="J. Allergy Clin. Immunol.">
        <title>High-quality assembly of Dermatophagoides pteronyssinus genome and transcriptome reveals a wide range of novel allergens.</title>
        <authorList>
            <person name="Liu X.Y."/>
            <person name="Yang K.Y."/>
            <person name="Wang M.Q."/>
            <person name="Kwok J.S."/>
            <person name="Zeng X."/>
            <person name="Yang Z."/>
            <person name="Xiao X.J."/>
            <person name="Lau C.P."/>
            <person name="Li Y."/>
            <person name="Huang Z.M."/>
            <person name="Ba J.G."/>
            <person name="Yim A.K."/>
            <person name="Ouyang C.Y."/>
            <person name="Ngai S.M."/>
            <person name="Chan T.F."/>
            <person name="Leung E.L."/>
            <person name="Liu L."/>
            <person name="Liu Z.G."/>
            <person name="Tsui S.K."/>
        </authorList>
    </citation>
    <scope>NUCLEOTIDE SEQUENCE [LARGE SCALE GENOMIC DNA]</scope>
    <source>
        <strain evidence="1">Derp</strain>
    </source>
</reference>
<dbReference type="InterPro" id="IPR017437">
    <property type="entry name" value="ATP-NAD_kinase_PpnK-typ_C"/>
</dbReference>
<dbReference type="SUPFAM" id="SSF111331">
    <property type="entry name" value="NAD kinase/diacylglycerol kinase-like"/>
    <property type="match status" value="1"/>
</dbReference>
<proteinExistence type="predicted"/>
<dbReference type="PANTHER" id="PTHR13158">
    <property type="match status" value="1"/>
</dbReference>
<keyword evidence="2" id="KW-1185">Reference proteome</keyword>
<reference evidence="1 2" key="2">
    <citation type="journal article" date="2022" name="Mol. Biol. Evol.">
        <title>Comparative Genomics Reveals Insights into the Divergent Evolution of Astigmatic Mites and Household Pest Adaptations.</title>
        <authorList>
            <person name="Xiong Q."/>
            <person name="Wan A.T."/>
            <person name="Liu X."/>
            <person name="Fung C.S."/>
            <person name="Xiao X."/>
            <person name="Malainual N."/>
            <person name="Hou J."/>
            <person name="Wang L."/>
            <person name="Wang M."/>
            <person name="Yang K.Y."/>
            <person name="Cui Y."/>
            <person name="Leung E.L."/>
            <person name="Nong W."/>
            <person name="Shin S.K."/>
            <person name="Au S.W."/>
            <person name="Jeong K.Y."/>
            <person name="Chew F.T."/>
            <person name="Hui J.H."/>
            <person name="Leung T.F."/>
            <person name="Tungtrongchitr A."/>
            <person name="Zhong N."/>
            <person name="Liu Z."/>
            <person name="Tsui S.K."/>
        </authorList>
    </citation>
    <scope>NUCLEOTIDE SEQUENCE [LARGE SCALE GENOMIC DNA]</scope>
    <source>
        <strain evidence="1">Derp</strain>
    </source>
</reference>
<gene>
    <name evidence="1" type="primary">NADK2</name>
    <name evidence="1" type="ORF">DERP_006613</name>
</gene>
<evidence type="ECO:0000313" key="1">
    <source>
        <dbReference type="EMBL" id="KAH9412649.1"/>
    </source>
</evidence>
<sequence length="483" mass="55951">NLVMLRSCSNHYHRIFLKRYSSLSSSLFCRHFSHHQHRHRHPYYLNKQQTPPNNNLMSLKTNHTNCSSSSASSSSNVEHHFPEPFEFRPKKVLVIGKFSRLEFEKHRNPDLSDKELAEYIENHGSDYQSLLYHHKIHSTNREHIVKCLQQRNIECRVVNRFGYTRELIDWSDMIITSGGDGTYLLAANQISNNNKPLIGVNSDPSRSIGHLCLDRRYSNRFDLALDAILTGQFEWYFRQRIRITLEGESALNDPVELHDQQLMQRECRFWDLDNIHQLPKKSTPNDINEKIKTTNDQRRRVLPHLALNEVFVGESLSSRVSYFEMAIDNRPKFKIKSSGTTICTGTGSTSWFFNINKLTPQCVSNLFNIINEERFGGQNHQSPPPLDPNDQRLVQRITDRFNSSLIYSPSKLLMAYVIRDPVVFGTNFNSNPKDFAQKIVIKSRMTDAHIVIDGGLSYAFNDGSKASFEMFEKDALRAIKLKE</sequence>
<protein>
    <submittedName>
        <fullName evidence="1">NAD kinase 2, mitochondrial</fullName>
    </submittedName>
</protein>
<feature type="non-terminal residue" evidence="1">
    <location>
        <position position="1"/>
    </location>
</feature>
<dbReference type="InterPro" id="IPR016064">
    <property type="entry name" value="NAD/diacylglycerol_kinase_sf"/>
</dbReference>